<evidence type="ECO:0000256" key="4">
    <source>
        <dbReference type="ARBA" id="ARBA00022833"/>
    </source>
</evidence>
<dbReference type="GO" id="GO:0051603">
    <property type="term" value="P:proteolysis involved in protein catabolic process"/>
    <property type="evidence" value="ECO:0007669"/>
    <property type="project" value="TreeGrafter"/>
</dbReference>
<keyword evidence="5 6" id="KW-0482">Metalloprotease</keyword>
<keyword evidence="3 6" id="KW-0378">Hydrolase</keyword>
<evidence type="ECO:0000313" key="10">
    <source>
        <dbReference type="Proteomes" id="UP000249794"/>
    </source>
</evidence>
<keyword evidence="4 6" id="KW-0862">Zinc</keyword>
<dbReference type="AlphaFoldDB" id="A0A2W4ZG51"/>
<evidence type="ECO:0000256" key="2">
    <source>
        <dbReference type="ARBA" id="ARBA00022723"/>
    </source>
</evidence>
<keyword evidence="1 6" id="KW-0645">Protease</keyword>
<protein>
    <submittedName>
        <fullName evidence="9">Peptidase M48</fullName>
    </submittedName>
</protein>
<accession>A0A2W4ZG51</accession>
<reference evidence="10" key="1">
    <citation type="submission" date="2018-04" db="EMBL/GenBank/DDBJ databases">
        <authorList>
            <person name="Cornet L."/>
        </authorList>
    </citation>
    <scope>NUCLEOTIDE SEQUENCE [LARGE SCALE GENOMIC DNA]</scope>
</reference>
<reference evidence="9 10" key="2">
    <citation type="submission" date="2018-06" db="EMBL/GenBank/DDBJ databases">
        <title>Metagenomic assembly of (sub)arctic Cyanobacteria and their associated microbiome from non-axenic cultures.</title>
        <authorList>
            <person name="Baurain D."/>
        </authorList>
    </citation>
    <scope>NUCLEOTIDE SEQUENCE [LARGE SCALE GENOMIC DNA]</scope>
    <source>
        <strain evidence="9">ULC027bin1</strain>
    </source>
</reference>
<dbReference type="PANTHER" id="PTHR22726">
    <property type="entry name" value="METALLOENDOPEPTIDASE OMA1"/>
    <property type="match status" value="1"/>
</dbReference>
<organism evidence="9 10">
    <name type="scientific">Phormidesmis priestleyi</name>
    <dbReference type="NCBI Taxonomy" id="268141"/>
    <lineage>
        <taxon>Bacteria</taxon>
        <taxon>Bacillati</taxon>
        <taxon>Cyanobacteriota</taxon>
        <taxon>Cyanophyceae</taxon>
        <taxon>Leptolyngbyales</taxon>
        <taxon>Leptolyngbyaceae</taxon>
        <taxon>Phormidesmis</taxon>
    </lineage>
</organism>
<comment type="caution">
    <text evidence="9">The sequence shown here is derived from an EMBL/GenBank/DDBJ whole genome shotgun (WGS) entry which is preliminary data.</text>
</comment>
<evidence type="ECO:0000256" key="1">
    <source>
        <dbReference type="ARBA" id="ARBA00022670"/>
    </source>
</evidence>
<gene>
    <name evidence="9" type="ORF">DCF15_07585</name>
</gene>
<evidence type="ECO:0000259" key="8">
    <source>
        <dbReference type="Pfam" id="PF01435"/>
    </source>
</evidence>
<dbReference type="Gene3D" id="3.30.2010.10">
    <property type="entry name" value="Metalloproteases ('zincins'), catalytic domain"/>
    <property type="match status" value="1"/>
</dbReference>
<dbReference type="CDD" id="cd07333">
    <property type="entry name" value="M48C_bepA_like"/>
    <property type="match status" value="1"/>
</dbReference>
<dbReference type="InterPro" id="IPR001915">
    <property type="entry name" value="Peptidase_M48"/>
</dbReference>
<dbReference type="Pfam" id="PF01435">
    <property type="entry name" value="Peptidase_M48"/>
    <property type="match status" value="1"/>
</dbReference>
<keyword evidence="7" id="KW-1133">Transmembrane helix</keyword>
<evidence type="ECO:0000256" key="3">
    <source>
        <dbReference type="ARBA" id="ARBA00022801"/>
    </source>
</evidence>
<evidence type="ECO:0000256" key="7">
    <source>
        <dbReference type="SAM" id="Phobius"/>
    </source>
</evidence>
<evidence type="ECO:0000256" key="5">
    <source>
        <dbReference type="ARBA" id="ARBA00023049"/>
    </source>
</evidence>
<keyword evidence="2" id="KW-0479">Metal-binding</keyword>
<feature type="transmembrane region" description="Helical" evidence="7">
    <location>
        <begin position="20"/>
        <end position="38"/>
    </location>
</feature>
<dbReference type="PANTHER" id="PTHR22726:SF1">
    <property type="entry name" value="METALLOENDOPEPTIDASE OMA1, MITOCHONDRIAL"/>
    <property type="match status" value="1"/>
</dbReference>
<evidence type="ECO:0000313" key="9">
    <source>
        <dbReference type="EMBL" id="PZO57155.1"/>
    </source>
</evidence>
<sequence>MPNPSHLTWLNFRHKIYRRLVYGLMAMVMALGIGVATAQPSQAGWFELLIRGVQVVQLSNMSDAQEVDLGSGINRQIFESGGMNRYRNNSLNTYVDGIGQELAAVSDRPNIPYTFQIVEDESVNAFATMGGFVYVTTGLMRAADNEAELAGVIGHEIGHIVNRDAVQQMRQAAIAQGITGALGLNRDRLVNIGTQIALRLPASRNAEYAADQSGFNTMGRAGYDQTGMVTFMQKLVRQGSPPEFLSTHPDANNRVTALRQLDSEAASPAATAGLNANAYSTRVSALR</sequence>
<dbReference type="GO" id="GO:0016020">
    <property type="term" value="C:membrane"/>
    <property type="evidence" value="ECO:0007669"/>
    <property type="project" value="TreeGrafter"/>
</dbReference>
<evidence type="ECO:0000256" key="6">
    <source>
        <dbReference type="RuleBase" id="RU003983"/>
    </source>
</evidence>
<dbReference type="GO" id="GO:0046872">
    <property type="term" value="F:metal ion binding"/>
    <property type="evidence" value="ECO:0007669"/>
    <property type="project" value="UniProtKB-KW"/>
</dbReference>
<comment type="similarity">
    <text evidence="6">Belongs to the peptidase M48 family.</text>
</comment>
<keyword evidence="7" id="KW-0812">Transmembrane</keyword>
<comment type="cofactor">
    <cofactor evidence="6">
        <name>Zn(2+)</name>
        <dbReference type="ChEBI" id="CHEBI:29105"/>
    </cofactor>
    <text evidence="6">Binds 1 zinc ion per subunit.</text>
</comment>
<dbReference type="GO" id="GO:0004222">
    <property type="term" value="F:metalloendopeptidase activity"/>
    <property type="evidence" value="ECO:0007669"/>
    <property type="project" value="InterPro"/>
</dbReference>
<dbReference type="InterPro" id="IPR051156">
    <property type="entry name" value="Mito/Outer_Membr_Metalloprot"/>
</dbReference>
<name>A0A2W4ZG51_9CYAN</name>
<dbReference type="Proteomes" id="UP000249794">
    <property type="component" value="Unassembled WGS sequence"/>
</dbReference>
<proteinExistence type="inferred from homology"/>
<feature type="domain" description="Peptidase M48" evidence="8">
    <location>
        <begin position="91"/>
        <end position="260"/>
    </location>
</feature>
<keyword evidence="7" id="KW-0472">Membrane</keyword>
<dbReference type="EMBL" id="QBMP01000057">
    <property type="protein sequence ID" value="PZO57155.1"/>
    <property type="molecule type" value="Genomic_DNA"/>
</dbReference>